<accession>U7QIN6</accession>
<evidence type="ECO:0000313" key="2">
    <source>
        <dbReference type="Proteomes" id="UP000017127"/>
    </source>
</evidence>
<proteinExistence type="predicted"/>
<dbReference type="AlphaFoldDB" id="U7QIN6"/>
<evidence type="ECO:0000313" key="1">
    <source>
        <dbReference type="EMBL" id="ERT07834.1"/>
    </source>
</evidence>
<gene>
    <name evidence="1" type="ORF">M595_2177</name>
</gene>
<dbReference type="EMBL" id="AUZM01000017">
    <property type="protein sequence ID" value="ERT07834.1"/>
    <property type="molecule type" value="Genomic_DNA"/>
</dbReference>
<protein>
    <submittedName>
        <fullName evidence="1">Uncharacterized protein</fullName>
    </submittedName>
</protein>
<comment type="caution">
    <text evidence="1">The sequence shown here is derived from an EMBL/GenBank/DDBJ whole genome shotgun (WGS) entry which is preliminary data.</text>
</comment>
<organism evidence="1 2">
    <name type="scientific">Lyngbya aestuarii BL J</name>
    <dbReference type="NCBI Taxonomy" id="1348334"/>
    <lineage>
        <taxon>Bacteria</taxon>
        <taxon>Bacillati</taxon>
        <taxon>Cyanobacteriota</taxon>
        <taxon>Cyanophyceae</taxon>
        <taxon>Oscillatoriophycideae</taxon>
        <taxon>Oscillatoriales</taxon>
        <taxon>Microcoleaceae</taxon>
        <taxon>Lyngbya</taxon>
    </lineage>
</organism>
<dbReference type="Proteomes" id="UP000017127">
    <property type="component" value="Unassembled WGS sequence"/>
</dbReference>
<sequence length="44" mass="5573">MWFFIASVWVLHRMRYRQNLGFWGEGGDRFFLLYALSRELLFWR</sequence>
<keyword evidence="2" id="KW-1185">Reference proteome</keyword>
<reference evidence="1 2" key="1">
    <citation type="journal article" date="2013" name="Front. Microbiol.">
        <title>Comparative genomic analyses of the cyanobacterium, Lyngbya aestuarii BL J, a powerful hydrogen producer.</title>
        <authorList>
            <person name="Kothari A."/>
            <person name="Vaughn M."/>
            <person name="Garcia-Pichel F."/>
        </authorList>
    </citation>
    <scope>NUCLEOTIDE SEQUENCE [LARGE SCALE GENOMIC DNA]</scope>
    <source>
        <strain evidence="1 2">BL J</strain>
    </source>
</reference>
<name>U7QIN6_9CYAN</name>